<dbReference type="Proteomes" id="UP000324222">
    <property type="component" value="Unassembled WGS sequence"/>
</dbReference>
<sequence>MNQEGNDHSACRPTTCDLVVASRNWREFRVGLIVNTDFVYLIFLNPVCSLSKCWGRECQLVEEMATATTQVVQGKGQVERVESEMCGVASPCFPARPCSPAPILRSRLARRWFLSSGSFRGGASSLVVLSPFRFVFSKAMFCIPLCSQTL</sequence>
<dbReference type="EMBL" id="VSRR010000033">
    <property type="protein sequence ID" value="MPC08518.1"/>
    <property type="molecule type" value="Genomic_DNA"/>
</dbReference>
<evidence type="ECO:0000313" key="1">
    <source>
        <dbReference type="EMBL" id="MPC08518.1"/>
    </source>
</evidence>
<organism evidence="1 2">
    <name type="scientific">Portunus trituberculatus</name>
    <name type="common">Swimming crab</name>
    <name type="synonym">Neptunus trituberculatus</name>
    <dbReference type="NCBI Taxonomy" id="210409"/>
    <lineage>
        <taxon>Eukaryota</taxon>
        <taxon>Metazoa</taxon>
        <taxon>Ecdysozoa</taxon>
        <taxon>Arthropoda</taxon>
        <taxon>Crustacea</taxon>
        <taxon>Multicrustacea</taxon>
        <taxon>Malacostraca</taxon>
        <taxon>Eumalacostraca</taxon>
        <taxon>Eucarida</taxon>
        <taxon>Decapoda</taxon>
        <taxon>Pleocyemata</taxon>
        <taxon>Brachyura</taxon>
        <taxon>Eubrachyura</taxon>
        <taxon>Portunoidea</taxon>
        <taxon>Portunidae</taxon>
        <taxon>Portuninae</taxon>
        <taxon>Portunus</taxon>
    </lineage>
</organism>
<comment type="caution">
    <text evidence="1">The sequence shown here is derived from an EMBL/GenBank/DDBJ whole genome shotgun (WGS) entry which is preliminary data.</text>
</comment>
<reference evidence="1 2" key="1">
    <citation type="submission" date="2019-05" db="EMBL/GenBank/DDBJ databases">
        <title>Another draft genome of Portunus trituberculatus and its Hox gene families provides insights of decapod evolution.</title>
        <authorList>
            <person name="Jeong J.-H."/>
            <person name="Song I."/>
            <person name="Kim S."/>
            <person name="Choi T."/>
            <person name="Kim D."/>
            <person name="Ryu S."/>
            <person name="Kim W."/>
        </authorList>
    </citation>
    <scope>NUCLEOTIDE SEQUENCE [LARGE SCALE GENOMIC DNA]</scope>
    <source>
        <tissue evidence="1">Muscle</tissue>
    </source>
</reference>
<gene>
    <name evidence="1" type="ORF">E2C01_001105</name>
</gene>
<dbReference type="AlphaFoldDB" id="A0A5B7CH24"/>
<proteinExistence type="predicted"/>
<keyword evidence="2" id="KW-1185">Reference proteome</keyword>
<name>A0A5B7CH24_PORTR</name>
<evidence type="ECO:0000313" key="2">
    <source>
        <dbReference type="Proteomes" id="UP000324222"/>
    </source>
</evidence>
<protein>
    <submittedName>
        <fullName evidence="1">Uncharacterized protein</fullName>
    </submittedName>
</protein>
<accession>A0A5B7CH24</accession>